<dbReference type="RefSeq" id="WP_042112788.1">
    <property type="nucleotide sequence ID" value="NZ_CABPSX010000003.1"/>
</dbReference>
<dbReference type="Proteomes" id="UP000364291">
    <property type="component" value="Unassembled WGS sequence"/>
</dbReference>
<accession>A0A5E5P3X3</accession>
<evidence type="ECO:0000313" key="3">
    <source>
        <dbReference type="EMBL" id="VVG70893.1"/>
    </source>
</evidence>
<dbReference type="EMBL" id="CABPSX010000003">
    <property type="protein sequence ID" value="VVG70893.1"/>
    <property type="molecule type" value="Genomic_DNA"/>
</dbReference>
<keyword evidence="4" id="KW-1185">Reference proteome</keyword>
<reference evidence="3 5" key="2">
    <citation type="submission" date="2019-08" db="EMBL/GenBank/DDBJ databases">
        <authorList>
            <person name="Peeters C."/>
        </authorList>
    </citation>
    <scope>NUCLEOTIDE SEQUENCE [LARGE SCALE GENOMIC DNA]</scope>
    <source>
        <strain evidence="3 5">LMG 18089</strain>
    </source>
</reference>
<keyword evidence="1" id="KW-0812">Transmembrane</keyword>
<evidence type="ECO:0000256" key="1">
    <source>
        <dbReference type="SAM" id="Phobius"/>
    </source>
</evidence>
<keyword evidence="1" id="KW-1133">Transmembrane helix</keyword>
<sequence length="304" mass="32446">MNEDDIRLLAYVDNELAPAERAEVEAAVAASPVLADVVASLRASRLPYRETFVAQVLPPVPENLSAHLDALLRTHAQRQQTGITAAGEIPQAKAPAANDAPVAPLASVNEPAPGRRVRSWWLAAAFAAGVAVTAVTMPLLQGGLQKAGLGGTVLTSATTSPPKSPQGVTWVRAAAEYQQLYARDTVASIKVDDSDTAHTVADIQRDDQLDIRVPDLKAQGLTFKRVQRLRWQDRALVQMVYLPEKGDPIALCAVKDPRPDQGVAEQHIDRMGVLTWRKGQVGYALIGAPGSVDLKAVATSLAQL</sequence>
<proteinExistence type="predicted"/>
<dbReference type="OrthoDB" id="6843348at2"/>
<keyword evidence="1" id="KW-0472">Membrane</keyword>
<dbReference type="EMBL" id="RWHX01000007">
    <property type="protein sequence ID" value="RSK84066.1"/>
    <property type="molecule type" value="Genomic_DNA"/>
</dbReference>
<evidence type="ECO:0000313" key="5">
    <source>
        <dbReference type="Proteomes" id="UP000364291"/>
    </source>
</evidence>
<evidence type="ECO:0000313" key="2">
    <source>
        <dbReference type="EMBL" id="RSK84066.1"/>
    </source>
</evidence>
<feature type="transmembrane region" description="Helical" evidence="1">
    <location>
        <begin position="120"/>
        <end position="140"/>
    </location>
</feature>
<dbReference type="Proteomes" id="UP000270216">
    <property type="component" value="Unassembled WGS sequence"/>
</dbReference>
<evidence type="ECO:0000313" key="4">
    <source>
        <dbReference type="Proteomes" id="UP000270216"/>
    </source>
</evidence>
<dbReference type="AlphaFoldDB" id="A0A5E5P3X3"/>
<name>A0A5E5P3X3_9BURK</name>
<gene>
    <name evidence="2" type="ORF">EJE83_06620</name>
    <name evidence="3" type="ORF">PAP18089_01864</name>
</gene>
<organism evidence="3 5">
    <name type="scientific">Pandoraea apista</name>
    <dbReference type="NCBI Taxonomy" id="93218"/>
    <lineage>
        <taxon>Bacteria</taxon>
        <taxon>Pseudomonadati</taxon>
        <taxon>Pseudomonadota</taxon>
        <taxon>Betaproteobacteria</taxon>
        <taxon>Burkholderiales</taxon>
        <taxon>Burkholderiaceae</taxon>
        <taxon>Pandoraea</taxon>
    </lineage>
</organism>
<dbReference type="KEGG" id="papi:SG18_04025"/>
<reference evidence="2 4" key="1">
    <citation type="submission" date="2018-12" db="EMBL/GenBank/DDBJ databases">
        <title>Whole genome sequence of a Pandoraea apista isolate from a patient with cystic fibrosis.</title>
        <authorList>
            <person name="Kenna D.T."/>
            <person name="Turton J.F."/>
        </authorList>
    </citation>
    <scope>NUCLEOTIDE SEQUENCE [LARGE SCALE GENOMIC DNA]</scope>
    <source>
        <strain evidence="2 4">Pa13324</strain>
    </source>
</reference>
<protein>
    <submittedName>
        <fullName evidence="3">Anti-sigma factor</fullName>
    </submittedName>
</protein>